<reference evidence="1" key="2">
    <citation type="journal article" date="2020" name="Nat. Commun.">
        <title>Large-scale genome sequencing of mycorrhizal fungi provides insights into the early evolution of symbiotic traits.</title>
        <authorList>
            <person name="Miyauchi S."/>
            <person name="Kiss E."/>
            <person name="Kuo A."/>
            <person name="Drula E."/>
            <person name="Kohler A."/>
            <person name="Sanchez-Garcia M."/>
            <person name="Morin E."/>
            <person name="Andreopoulos B."/>
            <person name="Barry K.W."/>
            <person name="Bonito G."/>
            <person name="Buee M."/>
            <person name="Carver A."/>
            <person name="Chen C."/>
            <person name="Cichocki N."/>
            <person name="Clum A."/>
            <person name="Culley D."/>
            <person name="Crous P.W."/>
            <person name="Fauchery L."/>
            <person name="Girlanda M."/>
            <person name="Hayes R.D."/>
            <person name="Keri Z."/>
            <person name="LaButti K."/>
            <person name="Lipzen A."/>
            <person name="Lombard V."/>
            <person name="Magnuson J."/>
            <person name="Maillard F."/>
            <person name="Murat C."/>
            <person name="Nolan M."/>
            <person name="Ohm R.A."/>
            <person name="Pangilinan J."/>
            <person name="Pereira M.F."/>
            <person name="Perotto S."/>
            <person name="Peter M."/>
            <person name="Pfister S."/>
            <person name="Riley R."/>
            <person name="Sitrit Y."/>
            <person name="Stielow J.B."/>
            <person name="Szollosi G."/>
            <person name="Zifcakova L."/>
            <person name="Stursova M."/>
            <person name="Spatafora J.W."/>
            <person name="Tedersoo L."/>
            <person name="Vaario L.M."/>
            <person name="Yamada A."/>
            <person name="Yan M."/>
            <person name="Wang P."/>
            <person name="Xu J."/>
            <person name="Bruns T."/>
            <person name="Baldrian P."/>
            <person name="Vilgalys R."/>
            <person name="Dunand C."/>
            <person name="Henrissat B."/>
            <person name="Grigoriev I.V."/>
            <person name="Hibbett D."/>
            <person name="Nagy L.G."/>
            <person name="Martin F.M."/>
        </authorList>
    </citation>
    <scope>NUCLEOTIDE SEQUENCE</scope>
    <source>
        <strain evidence="1">P2</strain>
    </source>
</reference>
<proteinExistence type="predicted"/>
<organism evidence="1 2">
    <name type="scientific">Thelephora ganbajun</name>
    <name type="common">Ganba fungus</name>
    <dbReference type="NCBI Taxonomy" id="370292"/>
    <lineage>
        <taxon>Eukaryota</taxon>
        <taxon>Fungi</taxon>
        <taxon>Dikarya</taxon>
        <taxon>Basidiomycota</taxon>
        <taxon>Agaricomycotina</taxon>
        <taxon>Agaricomycetes</taxon>
        <taxon>Thelephorales</taxon>
        <taxon>Thelephoraceae</taxon>
        <taxon>Thelephora</taxon>
    </lineage>
</organism>
<evidence type="ECO:0000313" key="1">
    <source>
        <dbReference type="EMBL" id="KAF9652543.1"/>
    </source>
</evidence>
<comment type="caution">
    <text evidence="1">The sequence shown here is derived from an EMBL/GenBank/DDBJ whole genome shotgun (WGS) entry which is preliminary data.</text>
</comment>
<name>A0ACB6ZSV3_THEGA</name>
<dbReference type="Proteomes" id="UP000886501">
    <property type="component" value="Unassembled WGS sequence"/>
</dbReference>
<reference evidence="1" key="1">
    <citation type="submission" date="2019-10" db="EMBL/GenBank/DDBJ databases">
        <authorList>
            <consortium name="DOE Joint Genome Institute"/>
            <person name="Kuo A."/>
            <person name="Miyauchi S."/>
            <person name="Kiss E."/>
            <person name="Drula E."/>
            <person name="Kohler A."/>
            <person name="Sanchez-Garcia M."/>
            <person name="Andreopoulos B."/>
            <person name="Barry K.W."/>
            <person name="Bonito G."/>
            <person name="Buee M."/>
            <person name="Carver A."/>
            <person name="Chen C."/>
            <person name="Cichocki N."/>
            <person name="Clum A."/>
            <person name="Culley D."/>
            <person name="Crous P.W."/>
            <person name="Fauchery L."/>
            <person name="Girlanda M."/>
            <person name="Hayes R."/>
            <person name="Keri Z."/>
            <person name="Labutti K."/>
            <person name="Lipzen A."/>
            <person name="Lombard V."/>
            <person name="Magnuson J."/>
            <person name="Maillard F."/>
            <person name="Morin E."/>
            <person name="Murat C."/>
            <person name="Nolan M."/>
            <person name="Ohm R."/>
            <person name="Pangilinan J."/>
            <person name="Pereira M."/>
            <person name="Perotto S."/>
            <person name="Peter M."/>
            <person name="Riley R."/>
            <person name="Sitrit Y."/>
            <person name="Stielow B."/>
            <person name="Szollosi G."/>
            <person name="Zifcakova L."/>
            <person name="Stursova M."/>
            <person name="Spatafora J.W."/>
            <person name="Tedersoo L."/>
            <person name="Vaario L.-M."/>
            <person name="Yamada A."/>
            <person name="Yan M."/>
            <person name="Wang P."/>
            <person name="Xu J."/>
            <person name="Bruns T."/>
            <person name="Baldrian P."/>
            <person name="Vilgalys R."/>
            <person name="Henrissat B."/>
            <person name="Grigoriev I.V."/>
            <person name="Hibbett D."/>
            <person name="Nagy L.G."/>
            <person name="Martin F.M."/>
        </authorList>
    </citation>
    <scope>NUCLEOTIDE SEQUENCE</scope>
    <source>
        <strain evidence="1">P2</strain>
    </source>
</reference>
<gene>
    <name evidence="1" type="ORF">BDM02DRAFT_3089118</name>
</gene>
<sequence length="431" mass="48828">MPRPQCPAEDTAAIEQSSFFNKNGINWTPHTIGWAVAGGCAALTLLITLVSVLKHCRSYTNPPQQRQILRILCMPPVYALIAFFSYRFFREFTYYELVQPKPKAITISAFLLLLIEYVASTASGHEVDKAMARKEKTALPIPLCCMRYRPTKPHFMYTIKWSVLQYVIVRPAASIAGIVCEYYGVLCPSLAWSPYYAQVYISAIDFVSITVALYGLLVFYGLTKDELKGKRPLAKFLAIKLIVFFTFYQSFLFSMLQGRVIHATQYWTEANIANGLKALATCIEASFTFFFCCCDDRRSLTSQMVLFAAFMMWAYPWTEYVVPGRKTSIWRPLWDSINYADFAMEIFGSLKYYFNALRGKPETRATQNHPNLRMDFATAFGVYRPRAETSRQLGVGGSREPDSSYDEAIRLAPYGYQEGASSPDPDTSAGT</sequence>
<accession>A0ACB6ZSV3</accession>
<protein>
    <submittedName>
        <fullName evidence="1">DUF300-domain-containing protein</fullName>
    </submittedName>
</protein>
<keyword evidence="2" id="KW-1185">Reference proteome</keyword>
<evidence type="ECO:0000313" key="2">
    <source>
        <dbReference type="Proteomes" id="UP000886501"/>
    </source>
</evidence>
<dbReference type="EMBL" id="MU117968">
    <property type="protein sequence ID" value="KAF9652543.1"/>
    <property type="molecule type" value="Genomic_DNA"/>
</dbReference>